<dbReference type="EMBL" id="BSOW01000015">
    <property type="protein sequence ID" value="GLR87694.1"/>
    <property type="molecule type" value="Genomic_DNA"/>
</dbReference>
<name>A0ABQ6B2N9_9BRAD</name>
<dbReference type="RefSeq" id="WP_284268674.1">
    <property type="nucleotide sequence ID" value="NZ_BSOW01000015.1"/>
</dbReference>
<protein>
    <recommendedName>
        <fullName evidence="3">Transposase</fullName>
    </recommendedName>
</protein>
<gene>
    <name evidence="1" type="ORF">GCM10007857_44050</name>
</gene>
<dbReference type="Proteomes" id="UP001156905">
    <property type="component" value="Unassembled WGS sequence"/>
</dbReference>
<evidence type="ECO:0000313" key="2">
    <source>
        <dbReference type="Proteomes" id="UP001156905"/>
    </source>
</evidence>
<comment type="caution">
    <text evidence="1">The sequence shown here is derived from an EMBL/GenBank/DDBJ whole genome shotgun (WGS) entry which is preliminary data.</text>
</comment>
<reference evidence="2" key="1">
    <citation type="journal article" date="2019" name="Int. J. Syst. Evol. Microbiol.">
        <title>The Global Catalogue of Microorganisms (GCM) 10K type strain sequencing project: providing services to taxonomists for standard genome sequencing and annotation.</title>
        <authorList>
            <consortium name="The Broad Institute Genomics Platform"/>
            <consortium name="The Broad Institute Genome Sequencing Center for Infectious Disease"/>
            <person name="Wu L."/>
            <person name="Ma J."/>
        </authorList>
    </citation>
    <scope>NUCLEOTIDE SEQUENCE [LARGE SCALE GENOMIC DNA]</scope>
    <source>
        <strain evidence="2">NBRC 102520</strain>
    </source>
</reference>
<proteinExistence type="predicted"/>
<evidence type="ECO:0008006" key="3">
    <source>
        <dbReference type="Google" id="ProtNLM"/>
    </source>
</evidence>
<accession>A0ABQ6B2N9</accession>
<evidence type="ECO:0000313" key="1">
    <source>
        <dbReference type="EMBL" id="GLR87694.1"/>
    </source>
</evidence>
<sequence>MLLHVALVSLTKEVTLAQLAPVSAAIQKQVARDFGPLWNVEATIDAFDRLEDVPVGYWHVLLQEELPNGAAGLHKRDDDKQPFALVGLTNNWTVFLSHEVLEMLVDPQGTLTRAGNSLKSGQGRVEYLIEVCDPCQSSRFAYSVNSILVSDFYTPHYFDPVKSSGVRYSYSGQIHGPREVLDGGYLSWFDPQTRHLFQLQMDGKKATMVDQGEVPFDTASLRAFSDRVSADRREAIINGGSRTGLLLNASTDYRKTARIAEAKPTAADDAQAAHAHNLRAQLEHITSAR</sequence>
<organism evidence="1 2">
    <name type="scientific">Bradyrhizobium iriomotense</name>
    <dbReference type="NCBI Taxonomy" id="441950"/>
    <lineage>
        <taxon>Bacteria</taxon>
        <taxon>Pseudomonadati</taxon>
        <taxon>Pseudomonadota</taxon>
        <taxon>Alphaproteobacteria</taxon>
        <taxon>Hyphomicrobiales</taxon>
        <taxon>Nitrobacteraceae</taxon>
        <taxon>Bradyrhizobium</taxon>
    </lineage>
</organism>
<keyword evidence="2" id="KW-1185">Reference proteome</keyword>